<comment type="caution">
    <text evidence="1">The sequence shown here is derived from an EMBL/GenBank/DDBJ whole genome shotgun (WGS) entry which is preliminary data.</text>
</comment>
<sequence>MTPARVADLRPGHAVRIAGFGAIPVAGTPAHVPPPLVAVRLGWDGLSLVLHPTTPLDAITTAPAVAYRPMTCRLCAGTGLWRPGRKASNG</sequence>
<dbReference type="EMBL" id="BOOW01000008">
    <property type="protein sequence ID" value="GII91150.1"/>
    <property type="molecule type" value="Genomic_DNA"/>
</dbReference>
<keyword evidence="2" id="KW-1185">Reference proteome</keyword>
<evidence type="ECO:0000313" key="1">
    <source>
        <dbReference type="EMBL" id="GII91150.1"/>
    </source>
</evidence>
<dbReference type="Proteomes" id="UP000606172">
    <property type="component" value="Unassembled WGS sequence"/>
</dbReference>
<organism evidence="1 2">
    <name type="scientific">Sinosporangium siamense</name>
    <dbReference type="NCBI Taxonomy" id="1367973"/>
    <lineage>
        <taxon>Bacteria</taxon>
        <taxon>Bacillati</taxon>
        <taxon>Actinomycetota</taxon>
        <taxon>Actinomycetes</taxon>
        <taxon>Streptosporangiales</taxon>
        <taxon>Streptosporangiaceae</taxon>
        <taxon>Sinosporangium</taxon>
    </lineage>
</organism>
<evidence type="ECO:0000313" key="2">
    <source>
        <dbReference type="Proteomes" id="UP000606172"/>
    </source>
</evidence>
<reference evidence="1" key="1">
    <citation type="submission" date="2021-01" db="EMBL/GenBank/DDBJ databases">
        <title>Whole genome shotgun sequence of Sinosporangium siamense NBRC 109515.</title>
        <authorList>
            <person name="Komaki H."/>
            <person name="Tamura T."/>
        </authorList>
    </citation>
    <scope>NUCLEOTIDE SEQUENCE</scope>
    <source>
        <strain evidence="1">NBRC 109515</strain>
    </source>
</reference>
<protein>
    <submittedName>
        <fullName evidence="1">Uncharacterized protein</fullName>
    </submittedName>
</protein>
<name>A0A919RC13_9ACTN</name>
<dbReference type="AlphaFoldDB" id="A0A919RC13"/>
<gene>
    <name evidence="1" type="ORF">Ssi02_13810</name>
</gene>
<dbReference type="RefSeq" id="WP_204022245.1">
    <property type="nucleotide sequence ID" value="NZ_BOOW01000008.1"/>
</dbReference>
<proteinExistence type="predicted"/>
<accession>A0A919RC13</accession>